<gene>
    <name evidence="9" type="ORF">BCR43DRAFT_482082</name>
</gene>
<dbReference type="NCBIfam" id="TIGR00556">
    <property type="entry name" value="pantethn_trn"/>
    <property type="match status" value="1"/>
</dbReference>
<dbReference type="Gene3D" id="3.90.470.20">
    <property type="entry name" value="4'-phosphopantetheinyl transferase domain"/>
    <property type="match status" value="1"/>
</dbReference>
<evidence type="ECO:0000256" key="7">
    <source>
        <dbReference type="ARBA" id="ARBA00023160"/>
    </source>
</evidence>
<keyword evidence="3" id="KW-0479">Metal-binding</keyword>
<dbReference type="InParanoid" id="A0A1X2HT54"/>
<dbReference type="InterPro" id="IPR008278">
    <property type="entry name" value="4-PPantetheinyl_Trfase_dom"/>
</dbReference>
<dbReference type="InterPro" id="IPR004568">
    <property type="entry name" value="Ppantetheine-prot_Trfase_dom"/>
</dbReference>
<evidence type="ECO:0000256" key="2">
    <source>
        <dbReference type="ARBA" id="ARBA00022679"/>
    </source>
</evidence>
<dbReference type="EMBL" id="MCGN01000001">
    <property type="protein sequence ID" value="ORZ02733.1"/>
    <property type="molecule type" value="Genomic_DNA"/>
</dbReference>
<proteinExistence type="inferred from homology"/>
<feature type="domain" description="4'-phosphopantetheinyl transferase" evidence="8">
    <location>
        <begin position="4"/>
        <end position="122"/>
    </location>
</feature>
<dbReference type="OrthoDB" id="15433at2759"/>
<evidence type="ECO:0000313" key="9">
    <source>
        <dbReference type="EMBL" id="ORZ02733.1"/>
    </source>
</evidence>
<keyword evidence="2 9" id="KW-0808">Transferase</keyword>
<dbReference type="SUPFAM" id="SSF56214">
    <property type="entry name" value="4'-phosphopantetheinyl transferase"/>
    <property type="match status" value="1"/>
</dbReference>
<evidence type="ECO:0000256" key="3">
    <source>
        <dbReference type="ARBA" id="ARBA00022723"/>
    </source>
</evidence>
<dbReference type="FunCoup" id="A0A1X2HT54">
    <property type="interactions" value="15"/>
</dbReference>
<keyword evidence="7" id="KW-0275">Fatty acid biosynthesis</keyword>
<evidence type="ECO:0000256" key="6">
    <source>
        <dbReference type="ARBA" id="ARBA00023098"/>
    </source>
</evidence>
<evidence type="ECO:0000313" key="10">
    <source>
        <dbReference type="Proteomes" id="UP000242180"/>
    </source>
</evidence>
<dbReference type="GO" id="GO:0008897">
    <property type="term" value="F:holo-[acyl-carrier-protein] synthase activity"/>
    <property type="evidence" value="ECO:0007669"/>
    <property type="project" value="InterPro"/>
</dbReference>
<dbReference type="AlphaFoldDB" id="A0A1X2HT54"/>
<organism evidence="9 10">
    <name type="scientific">Syncephalastrum racemosum</name>
    <name type="common">Filamentous fungus</name>
    <dbReference type="NCBI Taxonomy" id="13706"/>
    <lineage>
        <taxon>Eukaryota</taxon>
        <taxon>Fungi</taxon>
        <taxon>Fungi incertae sedis</taxon>
        <taxon>Mucoromycota</taxon>
        <taxon>Mucoromycotina</taxon>
        <taxon>Mucoromycetes</taxon>
        <taxon>Mucorales</taxon>
        <taxon>Syncephalastraceae</taxon>
        <taxon>Syncephalastrum</taxon>
    </lineage>
</organism>
<evidence type="ECO:0000256" key="1">
    <source>
        <dbReference type="ARBA" id="ARBA00022516"/>
    </source>
</evidence>
<name>A0A1X2HT54_SYNRA</name>
<accession>A0A1X2HT54</accession>
<dbReference type="GO" id="GO:0006633">
    <property type="term" value="P:fatty acid biosynthetic process"/>
    <property type="evidence" value="ECO:0007669"/>
    <property type="project" value="UniProtKB-KW"/>
</dbReference>
<comment type="caution">
    <text evidence="9">The sequence shown here is derived from an EMBL/GenBank/DDBJ whole genome shotgun (WGS) entry which is preliminary data.</text>
</comment>
<keyword evidence="6" id="KW-0443">Lipid metabolism</keyword>
<keyword evidence="10" id="KW-1185">Reference proteome</keyword>
<dbReference type="GO" id="GO:0000287">
    <property type="term" value="F:magnesium ion binding"/>
    <property type="evidence" value="ECO:0007669"/>
    <property type="project" value="InterPro"/>
</dbReference>
<evidence type="ECO:0000259" key="8">
    <source>
        <dbReference type="Pfam" id="PF01648"/>
    </source>
</evidence>
<evidence type="ECO:0000256" key="5">
    <source>
        <dbReference type="ARBA" id="ARBA00022842"/>
    </source>
</evidence>
<keyword evidence="5" id="KW-0460">Magnesium</keyword>
<evidence type="ECO:0000256" key="4">
    <source>
        <dbReference type="ARBA" id="ARBA00022832"/>
    </source>
</evidence>
<dbReference type="Proteomes" id="UP000242180">
    <property type="component" value="Unassembled WGS sequence"/>
</dbReference>
<protein>
    <submittedName>
        <fullName evidence="9">4'-phosphopantetheinyl transferase</fullName>
    </submittedName>
</protein>
<dbReference type="InterPro" id="IPR002582">
    <property type="entry name" value="ACPS"/>
</dbReference>
<dbReference type="InterPro" id="IPR037143">
    <property type="entry name" value="4-PPantetheinyl_Trfase_dom_sf"/>
</dbReference>
<keyword evidence="1" id="KW-0444">Lipid biosynthesis</keyword>
<reference evidence="9 10" key="1">
    <citation type="submission" date="2016-07" db="EMBL/GenBank/DDBJ databases">
        <title>Pervasive Adenine N6-methylation of Active Genes in Fungi.</title>
        <authorList>
            <consortium name="DOE Joint Genome Institute"/>
            <person name="Mondo S.J."/>
            <person name="Dannebaum R.O."/>
            <person name="Kuo R.C."/>
            <person name="Labutti K."/>
            <person name="Haridas S."/>
            <person name="Kuo A."/>
            <person name="Salamov A."/>
            <person name="Ahrendt S.R."/>
            <person name="Lipzen A."/>
            <person name="Sullivan W."/>
            <person name="Andreopoulos W.B."/>
            <person name="Clum A."/>
            <person name="Lindquist E."/>
            <person name="Daum C."/>
            <person name="Ramamoorthy G.K."/>
            <person name="Gryganskyi A."/>
            <person name="Culley D."/>
            <person name="Magnuson J.K."/>
            <person name="James T.Y."/>
            <person name="O'Malley M.A."/>
            <person name="Stajich J.E."/>
            <person name="Spatafora J.W."/>
            <person name="Visel A."/>
            <person name="Grigoriev I.V."/>
        </authorList>
    </citation>
    <scope>NUCLEOTIDE SEQUENCE [LARGE SCALE GENOMIC DNA]</scope>
    <source>
        <strain evidence="9 10">NRRL 2496</strain>
    </source>
</reference>
<dbReference type="Pfam" id="PF01648">
    <property type="entry name" value="ACPS"/>
    <property type="match status" value="1"/>
</dbReference>
<sequence>MILGIGVDIVHLPRIAHLVRRRGTQRLARRILSQQELNEFRLFAPAIEEETIAHKSLIYLGSRWCIKEAVYKALFPVHRLEWKQVTVYKEQGKPMLSIANSAQYGIARSHVALSHDGEYAVAQVVLESA</sequence>
<keyword evidence="4" id="KW-0276">Fatty acid metabolism</keyword>
<dbReference type="NCBIfam" id="TIGR00516">
    <property type="entry name" value="acpS"/>
    <property type="match status" value="1"/>
</dbReference>
<dbReference type="OMA" id="HDGEYVF"/>
<dbReference type="HAMAP" id="MF_00101">
    <property type="entry name" value="AcpS"/>
    <property type="match status" value="1"/>
</dbReference>